<dbReference type="EMBL" id="LR796766">
    <property type="protein sequence ID" value="CAB4164782.1"/>
    <property type="molecule type" value="Genomic_DNA"/>
</dbReference>
<reference evidence="1" key="1">
    <citation type="submission" date="2020-04" db="EMBL/GenBank/DDBJ databases">
        <authorList>
            <person name="Chiriac C."/>
            <person name="Salcher M."/>
            <person name="Ghai R."/>
            <person name="Kavagutti S V."/>
        </authorList>
    </citation>
    <scope>NUCLEOTIDE SEQUENCE</scope>
</reference>
<sequence>MEQSRGENKRFEYIEASKLTNAKLFADRFDENILSIIPDKGLYLELGAGGGDYSKWILDRKDFELSYLLDFFNEPCARYGRWNADNHEQYVKDLLKDKNIKTIPGNIDNTIKTIDKKFDYIYIDASHDYESVYSYLVESDKLINKGGVIGINDYTFYGWFEQHEYECVEAVNNFLNNSDWYVVGYSLGYCGYSDIYIKRD</sequence>
<name>A0A6J5P117_9CAUD</name>
<organism evidence="1">
    <name type="scientific">uncultured Caudovirales phage</name>
    <dbReference type="NCBI Taxonomy" id="2100421"/>
    <lineage>
        <taxon>Viruses</taxon>
        <taxon>Duplodnaviria</taxon>
        <taxon>Heunggongvirae</taxon>
        <taxon>Uroviricota</taxon>
        <taxon>Caudoviricetes</taxon>
        <taxon>Peduoviridae</taxon>
        <taxon>Maltschvirus</taxon>
        <taxon>Maltschvirus maltsch</taxon>
    </lineage>
</organism>
<dbReference type="Gene3D" id="3.40.50.150">
    <property type="entry name" value="Vaccinia Virus protein VP39"/>
    <property type="match status" value="1"/>
</dbReference>
<dbReference type="SUPFAM" id="SSF53335">
    <property type="entry name" value="S-adenosyl-L-methionine-dependent methyltransferases"/>
    <property type="match status" value="1"/>
</dbReference>
<protein>
    <submittedName>
        <fullName evidence="1">AdoMet_MTases domain containing protein</fullName>
    </submittedName>
</protein>
<gene>
    <name evidence="1" type="ORF">UFOVP828_118</name>
</gene>
<accession>A0A6J5P117</accession>
<proteinExistence type="predicted"/>
<evidence type="ECO:0000313" key="1">
    <source>
        <dbReference type="EMBL" id="CAB4164782.1"/>
    </source>
</evidence>
<dbReference type="Pfam" id="PF13578">
    <property type="entry name" value="Methyltransf_24"/>
    <property type="match status" value="1"/>
</dbReference>
<dbReference type="InterPro" id="IPR029063">
    <property type="entry name" value="SAM-dependent_MTases_sf"/>
</dbReference>